<dbReference type="OrthoDB" id="6941547at2"/>
<evidence type="ECO:0000313" key="1">
    <source>
        <dbReference type="EMBL" id="ANF24595.1"/>
    </source>
</evidence>
<sequence length="114" mass="13583">MEVSRLPSDGFPGYHLILEYHVEGPQQKPEWASFHLHGEVDQTPIDERFEMHRDVAFNFLQRIRQCLRKRGLHLHTDVLFAFHADYDPMFEDLRDQLHGMPGEPVDLDRFLRED</sequence>
<dbReference type="InterPro" id="IPR032024">
    <property type="entry name" value="DUF5064"/>
</dbReference>
<dbReference type="Pfam" id="PF16703">
    <property type="entry name" value="DUF5064"/>
    <property type="match status" value="1"/>
</dbReference>
<evidence type="ECO:0008006" key="3">
    <source>
        <dbReference type="Google" id="ProtNLM"/>
    </source>
</evidence>
<reference evidence="1 2" key="1">
    <citation type="submission" date="2016-05" db="EMBL/GenBank/DDBJ databases">
        <title>Genome sequence of Pseudomonas stutzeri 273 and identification of the exopolysaccharide biosynthesis locus.</title>
        <authorList>
            <person name="Wu S."/>
            <person name="Sun C."/>
        </authorList>
    </citation>
    <scope>NUCLEOTIDE SEQUENCE [LARGE SCALE GENOMIC DNA]</scope>
    <source>
        <strain evidence="1 2">273</strain>
    </source>
</reference>
<dbReference type="Proteomes" id="UP000077787">
    <property type="component" value="Chromosome"/>
</dbReference>
<organism evidence="1 2">
    <name type="scientific">Stutzerimonas stutzeri</name>
    <name type="common">Pseudomonas stutzeri</name>
    <dbReference type="NCBI Taxonomy" id="316"/>
    <lineage>
        <taxon>Bacteria</taxon>
        <taxon>Pseudomonadati</taxon>
        <taxon>Pseudomonadota</taxon>
        <taxon>Gammaproteobacteria</taxon>
        <taxon>Pseudomonadales</taxon>
        <taxon>Pseudomonadaceae</taxon>
        <taxon>Stutzerimonas</taxon>
    </lineage>
</organism>
<accession>A0A172WMR6</accession>
<proteinExistence type="predicted"/>
<dbReference type="EMBL" id="CP015641">
    <property type="protein sequence ID" value="ANF24595.1"/>
    <property type="molecule type" value="Genomic_DNA"/>
</dbReference>
<name>A0A172WMR6_STUST</name>
<dbReference type="AlphaFoldDB" id="A0A172WMR6"/>
<protein>
    <recommendedName>
        <fullName evidence="3">DUF5064 domain-containing protein</fullName>
    </recommendedName>
</protein>
<evidence type="ECO:0000313" key="2">
    <source>
        <dbReference type="Proteomes" id="UP000077787"/>
    </source>
</evidence>
<gene>
    <name evidence="1" type="ORF">PS273GM_05220</name>
</gene>
<dbReference type="Gene3D" id="3.30.160.370">
    <property type="entry name" value="Domain of unknown function DUF5064"/>
    <property type="match status" value="1"/>
</dbReference>